<reference evidence="3 4" key="1">
    <citation type="submission" date="2024-06" db="EMBL/GenBank/DDBJ databases">
        <title>A chromosome-level genome assembly of beet webworm, Loxostege sticticalis.</title>
        <authorList>
            <person name="Zhang Y."/>
        </authorList>
    </citation>
    <scope>NUCLEOTIDE SEQUENCE [LARGE SCALE GENOMIC DNA]</scope>
    <source>
        <strain evidence="3">AQ028</strain>
        <tissue evidence="3">Male pupae</tissue>
    </source>
</reference>
<feature type="compositionally biased region" description="Basic and acidic residues" evidence="1">
    <location>
        <begin position="121"/>
        <end position="136"/>
    </location>
</feature>
<keyword evidence="2" id="KW-0812">Transmembrane</keyword>
<dbReference type="EMBL" id="JBEDNZ010000020">
    <property type="protein sequence ID" value="KAL0819736.1"/>
    <property type="molecule type" value="Genomic_DNA"/>
</dbReference>
<evidence type="ECO:0000313" key="3">
    <source>
        <dbReference type="EMBL" id="KAL0819736.1"/>
    </source>
</evidence>
<sequence>MVHALAYQDPERSTDGSVSIMDVRRVGGLILAVIIIIAGTVLWKYRKRLRRNNKPTKQQSSELQLNAGDGQYVVAFTLKPPKQAQPDILNPPPDGGTPMKGAGAVKNGPLVSEEWRASDRGPVHTHEAVHTHEEQRNLLSPPRASVASKTPVTSGNLTLSRREHLIAEEIPGPESCV</sequence>
<evidence type="ECO:0000256" key="1">
    <source>
        <dbReference type="SAM" id="MobiDB-lite"/>
    </source>
</evidence>
<organism evidence="3 4">
    <name type="scientific">Loxostege sticticalis</name>
    <name type="common">Beet webworm moth</name>
    <dbReference type="NCBI Taxonomy" id="481309"/>
    <lineage>
        <taxon>Eukaryota</taxon>
        <taxon>Metazoa</taxon>
        <taxon>Ecdysozoa</taxon>
        <taxon>Arthropoda</taxon>
        <taxon>Hexapoda</taxon>
        <taxon>Insecta</taxon>
        <taxon>Pterygota</taxon>
        <taxon>Neoptera</taxon>
        <taxon>Endopterygota</taxon>
        <taxon>Lepidoptera</taxon>
        <taxon>Glossata</taxon>
        <taxon>Ditrysia</taxon>
        <taxon>Pyraloidea</taxon>
        <taxon>Crambidae</taxon>
        <taxon>Pyraustinae</taxon>
        <taxon>Loxostege</taxon>
    </lineage>
</organism>
<dbReference type="Proteomes" id="UP001549921">
    <property type="component" value="Unassembled WGS sequence"/>
</dbReference>
<protein>
    <submittedName>
        <fullName evidence="3">Uncharacterized protein</fullName>
    </submittedName>
</protein>
<feature type="region of interest" description="Disordered" evidence="1">
    <location>
        <begin position="121"/>
        <end position="155"/>
    </location>
</feature>
<feature type="region of interest" description="Disordered" evidence="1">
    <location>
        <begin position="81"/>
        <end position="106"/>
    </location>
</feature>
<name>A0ABD0SMR0_LOXSC</name>
<evidence type="ECO:0000313" key="4">
    <source>
        <dbReference type="Proteomes" id="UP001549921"/>
    </source>
</evidence>
<keyword evidence="2" id="KW-1133">Transmembrane helix</keyword>
<comment type="caution">
    <text evidence="3">The sequence shown here is derived from an EMBL/GenBank/DDBJ whole genome shotgun (WGS) entry which is preliminary data.</text>
</comment>
<feature type="transmembrane region" description="Helical" evidence="2">
    <location>
        <begin position="26"/>
        <end position="45"/>
    </location>
</feature>
<dbReference type="AlphaFoldDB" id="A0ABD0SMR0"/>
<accession>A0ABD0SMR0</accession>
<keyword evidence="2" id="KW-0472">Membrane</keyword>
<gene>
    <name evidence="3" type="ORF">ABMA28_007785</name>
</gene>
<evidence type="ECO:0000256" key="2">
    <source>
        <dbReference type="SAM" id="Phobius"/>
    </source>
</evidence>
<proteinExistence type="predicted"/>